<protein>
    <submittedName>
        <fullName evidence="3">Uncharacterized protein</fullName>
    </submittedName>
</protein>
<organism evidence="3 6">
    <name type="scientific">Didymodactylos carnosus</name>
    <dbReference type="NCBI Taxonomy" id="1234261"/>
    <lineage>
        <taxon>Eukaryota</taxon>
        <taxon>Metazoa</taxon>
        <taxon>Spiralia</taxon>
        <taxon>Gnathifera</taxon>
        <taxon>Rotifera</taxon>
        <taxon>Eurotatoria</taxon>
        <taxon>Bdelloidea</taxon>
        <taxon>Philodinida</taxon>
        <taxon>Philodinidae</taxon>
        <taxon>Didymodactylos</taxon>
    </lineage>
</organism>
<gene>
    <name evidence="3" type="ORF">GPM918_LOCUS29342</name>
    <name evidence="2" type="ORF">OVA965_LOCUS21511</name>
    <name evidence="5" type="ORF">SRO942_LOCUS29915</name>
    <name evidence="4" type="ORF">TMI583_LOCUS22171</name>
</gene>
<dbReference type="EMBL" id="CAJNOQ010013275">
    <property type="protein sequence ID" value="CAF1318214.1"/>
    <property type="molecule type" value="Genomic_DNA"/>
</dbReference>
<dbReference type="Proteomes" id="UP000682733">
    <property type="component" value="Unassembled WGS sequence"/>
</dbReference>
<dbReference type="EMBL" id="CAJNOK010011811">
    <property type="protein sequence ID" value="CAF1149107.1"/>
    <property type="molecule type" value="Genomic_DNA"/>
</dbReference>
<dbReference type="Proteomes" id="UP000677228">
    <property type="component" value="Unassembled WGS sequence"/>
</dbReference>
<dbReference type="EMBL" id="CAJOBC010046234">
    <property type="protein sequence ID" value="CAF4161752.1"/>
    <property type="molecule type" value="Genomic_DNA"/>
</dbReference>
<proteinExistence type="predicted"/>
<dbReference type="Proteomes" id="UP000663829">
    <property type="component" value="Unassembled WGS sequence"/>
</dbReference>
<evidence type="ECO:0000313" key="2">
    <source>
        <dbReference type="EMBL" id="CAF1149107.1"/>
    </source>
</evidence>
<feature type="compositionally biased region" description="Polar residues" evidence="1">
    <location>
        <begin position="30"/>
        <end position="41"/>
    </location>
</feature>
<evidence type="ECO:0000256" key="1">
    <source>
        <dbReference type="SAM" id="MobiDB-lite"/>
    </source>
</evidence>
<feature type="compositionally biased region" description="Polar residues" evidence="1">
    <location>
        <begin position="1"/>
        <end position="23"/>
    </location>
</feature>
<name>A0A815F3J6_9BILA</name>
<comment type="caution">
    <text evidence="3">The sequence shown here is derived from an EMBL/GenBank/DDBJ whole genome shotgun (WGS) entry which is preliminary data.</text>
</comment>
<sequence>MSEKSTLQNHIISHGSTPTTPHNSNRKKNTSGNLLNDNSLSPKTRKIIQSSQHGEDNTLQPKQGDQQRSFLEEHNYSCQRPDNYSCFDTEEQTSPNKSILDKYLNAISTIADTTIETVFATTLPTSYSFALCPVDLLKLKNIRDRNLHKQTLKKFVKMGLPIQESSNTMYKIFKAKQRQQQQRASGEESDGKRKVDIEYLDILLPHIKKYNSCCGLCVEQRYFGKQRKLPSGYLLRCNLLCHGSPYCKFRCFIIVHNNGTRYIISRQNVVNHYINQKIARPIRGAKREELKEKFKAGGSVYRTHVDYAQTRTTFEKLSFSYDKCGTSKKTFQKIKSEAVSELILYPKVDTALQLLEKRFKKEINPDGDVQDSDLRMCVTKDGPTLTGDLFDVSDDETDNNDDDTNNEPVLHVTRQHSQNNKSTRRVKTMIDEEVELNTANSEFKTALQIFIMNVYMKKDIPRIQERELKK</sequence>
<keyword evidence="6" id="KW-1185">Reference proteome</keyword>
<evidence type="ECO:0000313" key="3">
    <source>
        <dbReference type="EMBL" id="CAF1318214.1"/>
    </source>
</evidence>
<evidence type="ECO:0000313" key="6">
    <source>
        <dbReference type="Proteomes" id="UP000663829"/>
    </source>
</evidence>
<dbReference type="EMBL" id="CAJOBA010030185">
    <property type="protein sequence ID" value="CAF3953678.1"/>
    <property type="molecule type" value="Genomic_DNA"/>
</dbReference>
<evidence type="ECO:0000313" key="4">
    <source>
        <dbReference type="EMBL" id="CAF3953678.1"/>
    </source>
</evidence>
<feature type="compositionally biased region" description="Acidic residues" evidence="1">
    <location>
        <begin position="391"/>
        <end position="405"/>
    </location>
</feature>
<feature type="region of interest" description="Disordered" evidence="1">
    <location>
        <begin position="388"/>
        <end position="408"/>
    </location>
</feature>
<evidence type="ECO:0000313" key="5">
    <source>
        <dbReference type="EMBL" id="CAF4161752.1"/>
    </source>
</evidence>
<feature type="region of interest" description="Disordered" evidence="1">
    <location>
        <begin position="1"/>
        <end position="41"/>
    </location>
</feature>
<dbReference type="Proteomes" id="UP000681722">
    <property type="component" value="Unassembled WGS sequence"/>
</dbReference>
<accession>A0A815F3J6</accession>
<dbReference type="AlphaFoldDB" id="A0A815F3J6"/>
<reference evidence="3" key="1">
    <citation type="submission" date="2021-02" db="EMBL/GenBank/DDBJ databases">
        <authorList>
            <person name="Nowell W R."/>
        </authorList>
    </citation>
    <scope>NUCLEOTIDE SEQUENCE</scope>
</reference>